<dbReference type="RefSeq" id="WP_188957906.1">
    <property type="nucleotide sequence ID" value="NZ_BMIB01000005.1"/>
</dbReference>
<dbReference type="CDD" id="cd04186">
    <property type="entry name" value="GT_2_like_c"/>
    <property type="match status" value="1"/>
</dbReference>
<reference evidence="4" key="2">
    <citation type="submission" date="2020-09" db="EMBL/GenBank/DDBJ databases">
        <authorList>
            <person name="Sun Q."/>
            <person name="Zhou Y."/>
        </authorList>
    </citation>
    <scope>NUCLEOTIDE SEQUENCE</scope>
    <source>
        <strain evidence="4">CGMCC 1.15290</strain>
    </source>
</reference>
<evidence type="ECO:0000256" key="2">
    <source>
        <dbReference type="ARBA" id="ARBA00022676"/>
    </source>
</evidence>
<name>A0A917J3E4_9BACT</name>
<accession>A0A917J3E4</accession>
<dbReference type="Pfam" id="PF13641">
    <property type="entry name" value="Glyco_tranf_2_3"/>
    <property type="match status" value="1"/>
</dbReference>
<dbReference type="EMBL" id="BMIB01000005">
    <property type="protein sequence ID" value="GGH80379.1"/>
    <property type="molecule type" value="Genomic_DNA"/>
</dbReference>
<evidence type="ECO:0000313" key="5">
    <source>
        <dbReference type="Proteomes" id="UP000627292"/>
    </source>
</evidence>
<dbReference type="PANTHER" id="PTHR43179:SF12">
    <property type="entry name" value="GALACTOFURANOSYLTRANSFERASE GLFT2"/>
    <property type="match status" value="1"/>
</dbReference>
<dbReference type="SUPFAM" id="SSF53448">
    <property type="entry name" value="Nucleotide-diphospho-sugar transferases"/>
    <property type="match status" value="1"/>
</dbReference>
<evidence type="ECO:0000256" key="3">
    <source>
        <dbReference type="ARBA" id="ARBA00022679"/>
    </source>
</evidence>
<evidence type="ECO:0000256" key="1">
    <source>
        <dbReference type="ARBA" id="ARBA00006739"/>
    </source>
</evidence>
<dbReference type="AlphaFoldDB" id="A0A917J3E4"/>
<comment type="similarity">
    <text evidence="1">Belongs to the glycosyltransferase 2 family.</text>
</comment>
<reference evidence="4" key="1">
    <citation type="journal article" date="2014" name="Int. J. Syst. Evol. Microbiol.">
        <title>Complete genome sequence of Corynebacterium casei LMG S-19264T (=DSM 44701T), isolated from a smear-ripened cheese.</title>
        <authorList>
            <consortium name="US DOE Joint Genome Institute (JGI-PGF)"/>
            <person name="Walter F."/>
            <person name="Albersmeier A."/>
            <person name="Kalinowski J."/>
            <person name="Ruckert C."/>
        </authorList>
    </citation>
    <scope>NUCLEOTIDE SEQUENCE</scope>
    <source>
        <strain evidence="4">CGMCC 1.15290</strain>
    </source>
</reference>
<keyword evidence="5" id="KW-1185">Reference proteome</keyword>
<organism evidence="4 5">
    <name type="scientific">Filimonas zeae</name>
    <dbReference type="NCBI Taxonomy" id="1737353"/>
    <lineage>
        <taxon>Bacteria</taxon>
        <taxon>Pseudomonadati</taxon>
        <taxon>Bacteroidota</taxon>
        <taxon>Chitinophagia</taxon>
        <taxon>Chitinophagales</taxon>
        <taxon>Chitinophagaceae</taxon>
        <taxon>Filimonas</taxon>
    </lineage>
</organism>
<sequence>MHPADSYIVLLNYNSWQDTIECIESLLKQKYEGIYHIVVVDNASTNDSREQLLNWACTVTPLRGIDYSHLLYQEGQFIHVNVKSHATISFVWSQFNGGFAYGNNIGIRYSNLNSSDHFIWLLNNDTIAMEDTLQQLVSFYIAQNKIKKTGLVGCLQRYYHDPELVQTMYGKFNTWLGLPREHGAGQPVAAVNEIIDQQIDYLSGACLLTHTEVLKEVGLLCEDYFLFYEELDFARRLQKAGFSLAYCPTTSILHKHGASINGLTKGGATPFADFHHFRSEFIFVRKHYRSYLPMYLFVCGLQLTNRVIKGRFKNIPYMIKGVEAGLSHKHGQHQHPE</sequence>
<proteinExistence type="inferred from homology"/>
<dbReference type="Proteomes" id="UP000627292">
    <property type="component" value="Unassembled WGS sequence"/>
</dbReference>
<dbReference type="InterPro" id="IPR029044">
    <property type="entry name" value="Nucleotide-diphossugar_trans"/>
</dbReference>
<keyword evidence="3" id="KW-0808">Transferase</keyword>
<dbReference type="Gene3D" id="3.90.550.10">
    <property type="entry name" value="Spore Coat Polysaccharide Biosynthesis Protein SpsA, Chain A"/>
    <property type="match status" value="1"/>
</dbReference>
<evidence type="ECO:0000313" key="4">
    <source>
        <dbReference type="EMBL" id="GGH80379.1"/>
    </source>
</evidence>
<keyword evidence="2" id="KW-0328">Glycosyltransferase</keyword>
<dbReference type="PANTHER" id="PTHR43179">
    <property type="entry name" value="RHAMNOSYLTRANSFERASE WBBL"/>
    <property type="match status" value="1"/>
</dbReference>
<dbReference type="GO" id="GO:0016757">
    <property type="term" value="F:glycosyltransferase activity"/>
    <property type="evidence" value="ECO:0007669"/>
    <property type="project" value="UniProtKB-KW"/>
</dbReference>
<gene>
    <name evidence="4" type="ORF">GCM10011379_51170</name>
</gene>
<protein>
    <submittedName>
        <fullName evidence="4">Rhamnosyltransferase</fullName>
    </submittedName>
</protein>
<comment type="caution">
    <text evidence="4">The sequence shown here is derived from an EMBL/GenBank/DDBJ whole genome shotgun (WGS) entry which is preliminary data.</text>
</comment>